<name>R0EG48_CAUVI</name>
<feature type="transmembrane region" description="Helical" evidence="13">
    <location>
        <begin position="85"/>
        <end position="105"/>
    </location>
</feature>
<keyword evidence="6" id="KW-0631">Potassium channel</keyword>
<dbReference type="EMBL" id="APMP01000037">
    <property type="protein sequence ID" value="ENZ80232.1"/>
    <property type="molecule type" value="Genomic_DNA"/>
</dbReference>
<dbReference type="STRING" id="1292034.OR37_03866"/>
<keyword evidence="11" id="KW-0407">Ion channel</keyword>
<comment type="similarity">
    <text evidence="2">Belongs to the TMEM175 family.</text>
</comment>
<dbReference type="Pfam" id="PF06736">
    <property type="entry name" value="TMEM175"/>
    <property type="match status" value="1"/>
</dbReference>
<comment type="subcellular location">
    <subcellularLocation>
        <location evidence="1">Membrane</location>
        <topology evidence="1">Multi-pass membrane protein</topology>
    </subcellularLocation>
</comment>
<comment type="caution">
    <text evidence="14">The sequence shown here is derived from an EMBL/GenBank/DDBJ whole genome shotgun (WGS) entry which is preliminary data.</text>
</comment>
<evidence type="ECO:0000313" key="14">
    <source>
        <dbReference type="EMBL" id="ENZ80232.1"/>
    </source>
</evidence>
<dbReference type="PANTHER" id="PTHR31462">
    <property type="entry name" value="ENDOSOMAL/LYSOSOMAL POTASSIUM CHANNEL TMEM175"/>
    <property type="match status" value="1"/>
</dbReference>
<accession>R0EG48</accession>
<evidence type="ECO:0000256" key="2">
    <source>
        <dbReference type="ARBA" id="ARBA00006920"/>
    </source>
</evidence>
<evidence type="ECO:0000256" key="13">
    <source>
        <dbReference type="SAM" id="Phobius"/>
    </source>
</evidence>
<organism evidence="14 15">
    <name type="scientific">Caulobacter vibrioides OR37</name>
    <dbReference type="NCBI Taxonomy" id="1292034"/>
    <lineage>
        <taxon>Bacteria</taxon>
        <taxon>Pseudomonadati</taxon>
        <taxon>Pseudomonadota</taxon>
        <taxon>Alphaproteobacteria</taxon>
        <taxon>Caulobacterales</taxon>
        <taxon>Caulobacteraceae</taxon>
        <taxon>Caulobacter</taxon>
    </lineage>
</organism>
<evidence type="ECO:0000256" key="12">
    <source>
        <dbReference type="ARBA" id="ARBA00034430"/>
    </source>
</evidence>
<evidence type="ECO:0000256" key="5">
    <source>
        <dbReference type="ARBA" id="ARBA00022692"/>
    </source>
</evidence>
<dbReference type="PATRIC" id="fig|1292034.3.peg.3838"/>
<proteinExistence type="inferred from homology"/>
<keyword evidence="4" id="KW-0633">Potassium transport</keyword>
<dbReference type="PANTHER" id="PTHR31462:SF5">
    <property type="entry name" value="ENDOSOMAL_LYSOSOMAL PROTON CHANNEL TMEM175"/>
    <property type="match status" value="1"/>
</dbReference>
<keyword evidence="7" id="KW-0630">Potassium</keyword>
<dbReference type="Proteomes" id="UP000013063">
    <property type="component" value="Unassembled WGS sequence"/>
</dbReference>
<protein>
    <submittedName>
        <fullName evidence="14">Putative integral membrane protein</fullName>
    </submittedName>
</protein>
<evidence type="ECO:0000256" key="1">
    <source>
        <dbReference type="ARBA" id="ARBA00004141"/>
    </source>
</evidence>
<evidence type="ECO:0000256" key="7">
    <source>
        <dbReference type="ARBA" id="ARBA00022958"/>
    </source>
</evidence>
<reference evidence="14 15" key="1">
    <citation type="journal article" date="2013" name="Genome Announc.">
        <title>Draft Genome Sequence for Caulobacter sp. Strain OR37, a Bacterium Tolerant to Heavy Metals.</title>
        <authorList>
            <person name="Utturkar S.M."/>
            <person name="Bollmann A."/>
            <person name="Brzoska R.M."/>
            <person name="Klingeman D.M."/>
            <person name="Epstein S.E."/>
            <person name="Palumbo A.V."/>
            <person name="Brown S.D."/>
        </authorList>
    </citation>
    <scope>NUCLEOTIDE SEQUENCE [LARGE SCALE GENOMIC DNA]</scope>
    <source>
        <strain evidence="14 15">OR37</strain>
    </source>
</reference>
<feature type="transmembrane region" description="Helical" evidence="13">
    <location>
        <begin position="56"/>
        <end position="73"/>
    </location>
</feature>
<feature type="transmembrane region" description="Helical" evidence="13">
    <location>
        <begin position="153"/>
        <end position="173"/>
    </location>
</feature>
<dbReference type="AlphaFoldDB" id="R0EG48"/>
<evidence type="ECO:0000256" key="6">
    <source>
        <dbReference type="ARBA" id="ARBA00022826"/>
    </source>
</evidence>
<evidence type="ECO:0000256" key="3">
    <source>
        <dbReference type="ARBA" id="ARBA00022448"/>
    </source>
</evidence>
<keyword evidence="8 13" id="KW-1133">Transmembrane helix</keyword>
<evidence type="ECO:0000256" key="8">
    <source>
        <dbReference type="ARBA" id="ARBA00022989"/>
    </source>
</evidence>
<dbReference type="InterPro" id="IPR010617">
    <property type="entry name" value="TMEM175-like"/>
</dbReference>
<keyword evidence="10 13" id="KW-0472">Membrane</keyword>
<feature type="transmembrane region" description="Helical" evidence="13">
    <location>
        <begin position="117"/>
        <end position="141"/>
    </location>
</feature>
<keyword evidence="3" id="KW-0813">Transport</keyword>
<evidence type="ECO:0000256" key="10">
    <source>
        <dbReference type="ARBA" id="ARBA00023136"/>
    </source>
</evidence>
<dbReference type="eggNOG" id="COG3548">
    <property type="taxonomic scope" value="Bacteria"/>
</dbReference>
<gene>
    <name evidence="14" type="ORF">OR37_03866</name>
</gene>
<evidence type="ECO:0000256" key="9">
    <source>
        <dbReference type="ARBA" id="ARBA00023065"/>
    </source>
</evidence>
<dbReference type="GO" id="GO:0016020">
    <property type="term" value="C:membrane"/>
    <property type="evidence" value="ECO:0007669"/>
    <property type="project" value="UniProtKB-SubCell"/>
</dbReference>
<feature type="transmembrane region" description="Helical" evidence="13">
    <location>
        <begin position="179"/>
        <end position="195"/>
    </location>
</feature>
<keyword evidence="5 13" id="KW-0812">Transmembrane</keyword>
<comment type="catalytic activity">
    <reaction evidence="12">
        <text>K(+)(in) = K(+)(out)</text>
        <dbReference type="Rhea" id="RHEA:29463"/>
        <dbReference type="ChEBI" id="CHEBI:29103"/>
    </reaction>
</comment>
<feature type="transmembrane region" description="Helical" evidence="13">
    <location>
        <begin position="17"/>
        <end position="36"/>
    </location>
</feature>
<keyword evidence="15" id="KW-1185">Reference proteome</keyword>
<sequence length="208" mass="22495" precursor="true">MSDTNSGDASPGHLHRLVLFSDAVFAIAITLLAIEIHPPHHWRGIADLFVQMGPKLTAYAVSFAVVGVCWFSHRRVFSRLARANGGLDVFNLLVLGLIALLPMVTELLWEKHDGEAVLVYVGHVALIGLAMGLVWAYAAFVGKLTEPMPVTEAVFVLLRVALLPGLMCGLTIFSLVKPWGWALMAALVIGLNLVGRRLTPRPAKETAA</sequence>
<dbReference type="RefSeq" id="WP_004624028.1">
    <property type="nucleotide sequence ID" value="NZ_APMP01000037.1"/>
</dbReference>
<dbReference type="GO" id="GO:0005267">
    <property type="term" value="F:potassium channel activity"/>
    <property type="evidence" value="ECO:0007669"/>
    <property type="project" value="UniProtKB-KW"/>
</dbReference>
<dbReference type="OrthoDB" id="7626281at2"/>
<evidence type="ECO:0000256" key="11">
    <source>
        <dbReference type="ARBA" id="ARBA00023303"/>
    </source>
</evidence>
<evidence type="ECO:0000256" key="4">
    <source>
        <dbReference type="ARBA" id="ARBA00022538"/>
    </source>
</evidence>
<evidence type="ECO:0000313" key="15">
    <source>
        <dbReference type="Proteomes" id="UP000013063"/>
    </source>
</evidence>
<dbReference type="GO" id="GO:0015252">
    <property type="term" value="F:proton channel activity"/>
    <property type="evidence" value="ECO:0007669"/>
    <property type="project" value="InterPro"/>
</dbReference>
<keyword evidence="9" id="KW-0406">Ion transport</keyword>